<feature type="site" description="Interacts with tRNA" evidence="9">
    <location>
        <position position="207"/>
    </location>
</feature>
<comment type="similarity">
    <text evidence="9">Belongs to the Dus family. DusA subfamily.</text>
</comment>
<evidence type="ECO:0000256" key="9">
    <source>
        <dbReference type="HAMAP-Rule" id="MF_02041"/>
    </source>
</evidence>
<comment type="function">
    <text evidence="9">Catalyzes the synthesis of 5,6-dihydrouridine (D), a modified base found in the D-loop of most tRNAs, via the reduction of the C5-C6 double bond in target uridines. Specifically modifies U20 and U20a in tRNAs.</text>
</comment>
<comment type="catalytic activity">
    <reaction evidence="9">
        <text>5,6-dihydrouridine(20a) in tRNA + NAD(+) = uridine(20a) in tRNA + NADH + H(+)</text>
        <dbReference type="Rhea" id="RHEA:53348"/>
        <dbReference type="Rhea" id="RHEA-COMP:13535"/>
        <dbReference type="Rhea" id="RHEA-COMP:13536"/>
        <dbReference type="ChEBI" id="CHEBI:15378"/>
        <dbReference type="ChEBI" id="CHEBI:57540"/>
        <dbReference type="ChEBI" id="CHEBI:57945"/>
        <dbReference type="ChEBI" id="CHEBI:65315"/>
        <dbReference type="ChEBI" id="CHEBI:74443"/>
    </reaction>
</comment>
<keyword evidence="2 9" id="KW-0820">tRNA-binding</keyword>
<evidence type="ECO:0000256" key="2">
    <source>
        <dbReference type="ARBA" id="ARBA00022555"/>
    </source>
</evidence>
<feature type="binding site" evidence="9">
    <location>
        <position position="192"/>
    </location>
    <ligand>
        <name>FMN</name>
        <dbReference type="ChEBI" id="CHEBI:58210"/>
    </ligand>
</feature>
<evidence type="ECO:0000256" key="10">
    <source>
        <dbReference type="SAM" id="MobiDB-lite"/>
    </source>
</evidence>
<evidence type="ECO:0000256" key="4">
    <source>
        <dbReference type="ARBA" id="ARBA00022643"/>
    </source>
</evidence>
<evidence type="ECO:0000313" key="13">
    <source>
        <dbReference type="Proteomes" id="UP000237968"/>
    </source>
</evidence>
<organism evidence="12 13">
    <name type="scientific">Enhygromyxa salina</name>
    <dbReference type="NCBI Taxonomy" id="215803"/>
    <lineage>
        <taxon>Bacteria</taxon>
        <taxon>Pseudomonadati</taxon>
        <taxon>Myxococcota</taxon>
        <taxon>Polyangia</taxon>
        <taxon>Nannocystales</taxon>
        <taxon>Nannocystaceae</taxon>
        <taxon>Enhygromyxa</taxon>
    </lineage>
</organism>
<dbReference type="PROSITE" id="PS01136">
    <property type="entry name" value="UPF0034"/>
    <property type="match status" value="1"/>
</dbReference>
<evidence type="ECO:0000256" key="8">
    <source>
        <dbReference type="ARBA" id="ARBA00023002"/>
    </source>
</evidence>
<dbReference type="Gene3D" id="3.20.20.70">
    <property type="entry name" value="Aldolase class I"/>
    <property type="match status" value="1"/>
</dbReference>
<dbReference type="GO" id="GO:0000049">
    <property type="term" value="F:tRNA binding"/>
    <property type="evidence" value="ECO:0007669"/>
    <property type="project" value="UniProtKB-UniRule"/>
</dbReference>
<evidence type="ECO:0000256" key="7">
    <source>
        <dbReference type="ARBA" id="ARBA00022884"/>
    </source>
</evidence>
<sequence length="374" mass="41336">MLAVPPVLPYPAWPSMSVRTQRAREPARGVTPPLSVAPMMDRSDRHFRRLMRLISRHTLLYTEMITCPAIENGDRDYLLGYDDDEHPLALQLGGDDPSALARCAAIAVERGYDEINLNVGCPSSRVQTGNFGACLMREPERVAACVAAMRAAVPVPVTVKHRIGVDELDRYEDMVKFVELVAAAGCDRFTVHARKAWLQGLSPKQNRNVPPLRYADVHRLARELPDLAIEINGGIRSVAEIREQLVHVDAVMIGRAAWDDPWMFATVDRAVFGSTAPAPTRVAVVHAYLESIGPWLAARAEPRRFRGPSPTVLLRPLMNLFAGWPGARRWKRALNAKCQAPTQLGELVELAAELERRGGAPRQPSSEPAGLDVF</sequence>
<feature type="binding site" evidence="9">
    <location>
        <begin position="38"/>
        <end position="40"/>
    </location>
    <ligand>
        <name>FMN</name>
        <dbReference type="ChEBI" id="CHEBI:58210"/>
    </ligand>
</feature>
<comment type="catalytic activity">
    <reaction evidence="9">
        <text>5,6-dihydrouridine(20a) in tRNA + NADP(+) = uridine(20a) in tRNA + NADPH + H(+)</text>
        <dbReference type="Rhea" id="RHEA:53344"/>
        <dbReference type="Rhea" id="RHEA-COMP:13535"/>
        <dbReference type="Rhea" id="RHEA-COMP:13536"/>
        <dbReference type="ChEBI" id="CHEBI:15378"/>
        <dbReference type="ChEBI" id="CHEBI:57783"/>
        <dbReference type="ChEBI" id="CHEBI:58349"/>
        <dbReference type="ChEBI" id="CHEBI:65315"/>
        <dbReference type="ChEBI" id="CHEBI:74443"/>
    </reaction>
</comment>
<dbReference type="Proteomes" id="UP000237968">
    <property type="component" value="Unassembled WGS sequence"/>
</dbReference>
<evidence type="ECO:0000313" key="12">
    <source>
        <dbReference type="EMBL" id="PRP93383.1"/>
    </source>
</evidence>
<evidence type="ECO:0000256" key="3">
    <source>
        <dbReference type="ARBA" id="ARBA00022630"/>
    </source>
</evidence>
<feature type="binding site" evidence="9">
    <location>
        <begin position="232"/>
        <end position="234"/>
    </location>
    <ligand>
        <name>FMN</name>
        <dbReference type="ChEBI" id="CHEBI:58210"/>
    </ligand>
</feature>
<evidence type="ECO:0000256" key="6">
    <source>
        <dbReference type="ARBA" id="ARBA00022857"/>
    </source>
</evidence>
<name>A0A2S9XKJ7_9BACT</name>
<feature type="region of interest" description="Disordered" evidence="10">
    <location>
        <begin position="355"/>
        <end position="374"/>
    </location>
</feature>
<dbReference type="InterPro" id="IPR035587">
    <property type="entry name" value="DUS-like_FMN-bd"/>
</dbReference>
<comment type="catalytic activity">
    <reaction evidence="9">
        <text>5,6-dihydrouridine(20) in tRNA + NAD(+) = uridine(20) in tRNA + NADH + H(+)</text>
        <dbReference type="Rhea" id="RHEA:53340"/>
        <dbReference type="Rhea" id="RHEA-COMP:13533"/>
        <dbReference type="Rhea" id="RHEA-COMP:13534"/>
        <dbReference type="ChEBI" id="CHEBI:15378"/>
        <dbReference type="ChEBI" id="CHEBI:57540"/>
        <dbReference type="ChEBI" id="CHEBI:57945"/>
        <dbReference type="ChEBI" id="CHEBI:65315"/>
        <dbReference type="ChEBI" id="CHEBI:74443"/>
        <dbReference type="EC" id="1.3.1.91"/>
    </reaction>
</comment>
<dbReference type="SUPFAM" id="SSF51395">
    <property type="entry name" value="FMN-linked oxidoreductases"/>
    <property type="match status" value="1"/>
</dbReference>
<dbReference type="Pfam" id="PF01207">
    <property type="entry name" value="Dus"/>
    <property type="match status" value="1"/>
</dbReference>
<keyword evidence="8 9" id="KW-0560">Oxidoreductase</keyword>
<keyword evidence="4 9" id="KW-0288">FMN</keyword>
<proteinExistence type="inferred from homology"/>
<feature type="domain" description="DUS-like FMN-binding" evidence="11">
    <location>
        <begin position="36"/>
        <end position="340"/>
    </location>
</feature>
<dbReference type="InterPro" id="IPR018517">
    <property type="entry name" value="tRNA_hU_synthase_CS"/>
</dbReference>
<feature type="binding site" evidence="9">
    <location>
        <position position="91"/>
    </location>
    <ligand>
        <name>FMN</name>
        <dbReference type="ChEBI" id="CHEBI:58210"/>
    </ligand>
</feature>
<dbReference type="InterPro" id="IPR013785">
    <property type="entry name" value="Aldolase_TIM"/>
</dbReference>
<evidence type="ECO:0000259" key="11">
    <source>
        <dbReference type="Pfam" id="PF01207"/>
    </source>
</evidence>
<dbReference type="PANTHER" id="PTHR42907:SF1">
    <property type="entry name" value="FMN-LINKED OXIDOREDUCTASES SUPERFAMILY PROTEIN"/>
    <property type="match status" value="1"/>
</dbReference>
<dbReference type="EC" id="1.3.1.91" evidence="9"/>
<keyword evidence="6 9" id="KW-0521">NADP</keyword>
<comment type="cofactor">
    <cofactor evidence="1 9">
        <name>FMN</name>
        <dbReference type="ChEBI" id="CHEBI:58210"/>
    </cofactor>
</comment>
<feature type="site" description="Interacts with tRNA; defines subfamily-specific binding signature" evidence="9">
    <location>
        <position position="328"/>
    </location>
</feature>
<keyword evidence="3 9" id="KW-0285">Flavoprotein</keyword>
<feature type="site" description="Interacts with tRNA; defines subfamily-specific binding signature" evidence="9">
    <location>
        <position position="204"/>
    </location>
</feature>
<evidence type="ECO:0000256" key="5">
    <source>
        <dbReference type="ARBA" id="ARBA00022694"/>
    </source>
</evidence>
<keyword evidence="7 9" id="KW-0694">RNA-binding</keyword>
<keyword evidence="13" id="KW-1185">Reference proteome</keyword>
<dbReference type="AlphaFoldDB" id="A0A2S9XKJ7"/>
<evidence type="ECO:0000256" key="1">
    <source>
        <dbReference type="ARBA" id="ARBA00001917"/>
    </source>
</evidence>
<dbReference type="GO" id="GO:0102266">
    <property type="term" value="F:tRNA-dihydrouridine20a synthase activity"/>
    <property type="evidence" value="ECO:0007669"/>
    <property type="project" value="RHEA"/>
</dbReference>
<dbReference type="Gene3D" id="1.20.120.1460">
    <property type="match status" value="1"/>
</dbReference>
<gene>
    <name evidence="12" type="primary">dus_1</name>
    <name evidence="12" type="ORF">ENSA5_42820</name>
</gene>
<dbReference type="GO" id="GO:0102264">
    <property type="term" value="F:tRNA-dihydrouridine20 synthase activity"/>
    <property type="evidence" value="ECO:0007669"/>
    <property type="project" value="UniProtKB-EC"/>
</dbReference>
<feature type="binding site" evidence="9">
    <location>
        <position position="160"/>
    </location>
    <ligand>
        <name>FMN</name>
        <dbReference type="ChEBI" id="CHEBI:58210"/>
    </ligand>
</feature>
<dbReference type="NCBIfam" id="NF008774">
    <property type="entry name" value="PRK11815.1"/>
    <property type="match status" value="1"/>
</dbReference>
<dbReference type="CDD" id="cd02801">
    <property type="entry name" value="DUS_like_FMN"/>
    <property type="match status" value="1"/>
</dbReference>
<dbReference type="PANTHER" id="PTHR42907">
    <property type="entry name" value="FMN-LINKED OXIDOREDUCTASES SUPERFAMILY PROTEIN"/>
    <property type="match status" value="1"/>
</dbReference>
<protein>
    <recommendedName>
        <fullName evidence="9">tRNA-dihydrouridine(20/20a) synthase</fullName>
        <ecNumber evidence="9">1.3.1.91</ecNumber>
    </recommendedName>
    <alternativeName>
        <fullName evidence="9">DusA-like U20-specific dihydrouridine synthase</fullName>
        <shortName evidence="9">U20-specific Dus</shortName>
    </alternativeName>
</protein>
<comment type="caution">
    <text evidence="12">The sequence shown here is derived from an EMBL/GenBank/DDBJ whole genome shotgun (WGS) entry which is preliminary data.</text>
</comment>
<reference evidence="12 13" key="1">
    <citation type="submission" date="2018-03" db="EMBL/GenBank/DDBJ databases">
        <title>Draft Genome Sequences of the Obligatory Marine Myxobacteria Enhygromyxa salina SWB005.</title>
        <authorList>
            <person name="Poehlein A."/>
            <person name="Moghaddam J.A."/>
            <person name="Harms H."/>
            <person name="Alanjari M."/>
            <person name="Koenig G.M."/>
            <person name="Daniel R."/>
            <person name="Schaeberle T.F."/>
        </authorList>
    </citation>
    <scope>NUCLEOTIDE SEQUENCE [LARGE SCALE GENOMIC DNA]</scope>
    <source>
        <strain evidence="12 13">SWB005</strain>
    </source>
</reference>
<dbReference type="EMBL" id="PVNK01000186">
    <property type="protein sequence ID" value="PRP93383.1"/>
    <property type="molecule type" value="Genomic_DNA"/>
</dbReference>
<dbReference type="InterPro" id="IPR004653">
    <property type="entry name" value="DusA"/>
</dbReference>
<accession>A0A2S9XKJ7</accession>
<feature type="site" description="Interacts with tRNA" evidence="9">
    <location>
        <position position="118"/>
    </location>
</feature>
<keyword evidence="5 9" id="KW-0819">tRNA processing</keyword>
<dbReference type="GO" id="GO:0010181">
    <property type="term" value="F:FMN binding"/>
    <property type="evidence" value="ECO:0007669"/>
    <property type="project" value="UniProtKB-UniRule"/>
</dbReference>
<dbReference type="HAMAP" id="MF_02041">
    <property type="entry name" value="DusA_subfam"/>
    <property type="match status" value="1"/>
</dbReference>
<feature type="binding site" evidence="9">
    <location>
        <begin position="254"/>
        <end position="255"/>
    </location>
    <ligand>
        <name>FMN</name>
        <dbReference type="ChEBI" id="CHEBI:58210"/>
    </ligand>
</feature>
<dbReference type="NCBIfam" id="TIGR00742">
    <property type="entry name" value="yjbN"/>
    <property type="match status" value="1"/>
</dbReference>
<comment type="catalytic activity">
    <reaction evidence="9">
        <text>5,6-dihydrouridine(20) in tRNA + NADP(+) = uridine(20) in tRNA + NADPH + H(+)</text>
        <dbReference type="Rhea" id="RHEA:53336"/>
        <dbReference type="Rhea" id="RHEA-COMP:13533"/>
        <dbReference type="Rhea" id="RHEA-COMP:13534"/>
        <dbReference type="ChEBI" id="CHEBI:15378"/>
        <dbReference type="ChEBI" id="CHEBI:57783"/>
        <dbReference type="ChEBI" id="CHEBI:58349"/>
        <dbReference type="ChEBI" id="CHEBI:65315"/>
        <dbReference type="ChEBI" id="CHEBI:74443"/>
        <dbReference type="EC" id="1.3.1.91"/>
    </reaction>
</comment>
<comment type="caution">
    <text evidence="9">Lacks conserved residue(s) required for the propagation of feature annotation.</text>
</comment>
<dbReference type="GO" id="GO:0050660">
    <property type="term" value="F:flavin adenine dinucleotide binding"/>
    <property type="evidence" value="ECO:0007669"/>
    <property type="project" value="InterPro"/>
</dbReference>
<feature type="active site" description="Proton donor" evidence="9">
    <location>
        <position position="121"/>
    </location>
</feature>